<protein>
    <recommendedName>
        <fullName evidence="5">Transcriptional regulator DauR</fullName>
    </recommendedName>
</protein>
<dbReference type="OrthoDB" id="9796595at2"/>
<evidence type="ECO:0000313" key="4">
    <source>
        <dbReference type="Proteomes" id="UP000033400"/>
    </source>
</evidence>
<dbReference type="AlphaFoldDB" id="A0A0F4VC44"/>
<evidence type="ECO:0000313" key="3">
    <source>
        <dbReference type="EMBL" id="KJZ66299.1"/>
    </source>
</evidence>
<dbReference type="InterPro" id="IPR013559">
    <property type="entry name" value="YheO"/>
</dbReference>
<gene>
    <name evidence="3" type="ORF">VD17_08010</name>
</gene>
<dbReference type="InterPro" id="IPR039445">
    <property type="entry name" value="DauR-like_HTH"/>
</dbReference>
<feature type="domain" description="YheO-like" evidence="1">
    <location>
        <begin position="20"/>
        <end position="126"/>
    </location>
</feature>
<organism evidence="3 4">
    <name type="scientific">Pseudomonas fluorescens</name>
    <dbReference type="NCBI Taxonomy" id="294"/>
    <lineage>
        <taxon>Bacteria</taxon>
        <taxon>Pseudomonadati</taxon>
        <taxon>Pseudomonadota</taxon>
        <taxon>Gammaproteobacteria</taxon>
        <taxon>Pseudomonadales</taxon>
        <taxon>Pseudomonadaceae</taxon>
        <taxon>Pseudomonas</taxon>
    </lineage>
</organism>
<evidence type="ECO:0000259" key="1">
    <source>
        <dbReference type="Pfam" id="PF08348"/>
    </source>
</evidence>
<dbReference type="Proteomes" id="UP000033400">
    <property type="component" value="Unassembled WGS sequence"/>
</dbReference>
<comment type="caution">
    <text evidence="3">The sequence shown here is derived from an EMBL/GenBank/DDBJ whole genome shotgun (WGS) entry which is preliminary data.</text>
</comment>
<accession>A0A0F4VC44</accession>
<dbReference type="RefSeq" id="WP_046053379.1">
    <property type="nucleotide sequence ID" value="NZ_LACH01000014.1"/>
</dbReference>
<dbReference type="Pfam" id="PF13309">
    <property type="entry name" value="HTH_22"/>
    <property type="match status" value="1"/>
</dbReference>
<dbReference type="PATRIC" id="fig|294.133.peg.681"/>
<dbReference type="PANTHER" id="PTHR35568">
    <property type="entry name" value="TRANSCRIPTIONAL REGULATOR DAUR"/>
    <property type="match status" value="1"/>
</dbReference>
<reference evidence="3 4" key="1">
    <citation type="submission" date="2015-03" db="EMBL/GenBank/DDBJ databases">
        <title>Comparative genomics of Pseudomonas insights into diversity of traits involved in vanlence and defense.</title>
        <authorList>
            <person name="Qin Y."/>
        </authorList>
    </citation>
    <scope>NUCLEOTIDE SEQUENCE [LARGE SCALE GENOMIC DNA]</scope>
    <source>
        <strain evidence="3 4">H24</strain>
    </source>
</reference>
<dbReference type="EMBL" id="LACH01000014">
    <property type="protein sequence ID" value="KJZ66299.1"/>
    <property type="molecule type" value="Genomic_DNA"/>
</dbReference>
<feature type="domain" description="Transcriptional regulator DauR-like HTH" evidence="2">
    <location>
        <begin position="153"/>
        <end position="214"/>
    </location>
</feature>
<dbReference type="Pfam" id="PF08348">
    <property type="entry name" value="PAS_6"/>
    <property type="match status" value="1"/>
</dbReference>
<sequence length="218" mass="24534">MNAQEQEPAGDDSALKSSPLDNFRAIADAIATLFFPHAEVVLHDLRTQKVDYIANNLSKREIGDDSALGDMLSEEISERNIGPYEKLNWDGQKIRSLSSVLRDSEGHPLAVLCINLNISLFENAKAALDLFLSPSKLIPQPDSLFRDDWQERINTFLHAWLRERQLSLNLLTRDHKRELVLALHAEGAFKGKSASNYVANVLNMGRATVYKHLKELKS</sequence>
<evidence type="ECO:0008006" key="5">
    <source>
        <dbReference type="Google" id="ProtNLM"/>
    </source>
</evidence>
<dbReference type="InterPro" id="IPR039446">
    <property type="entry name" value="DauR-like"/>
</dbReference>
<evidence type="ECO:0000259" key="2">
    <source>
        <dbReference type="Pfam" id="PF13309"/>
    </source>
</evidence>
<name>A0A0F4VC44_PSEFL</name>
<proteinExistence type="predicted"/>
<dbReference type="PANTHER" id="PTHR35568:SF1">
    <property type="entry name" value="TRANSCRIPTIONAL REGULATOR DAUR"/>
    <property type="match status" value="1"/>
</dbReference>